<organism evidence="2 3">
    <name type="scientific">Danxiaibacter flavus</name>
    <dbReference type="NCBI Taxonomy" id="3049108"/>
    <lineage>
        <taxon>Bacteria</taxon>
        <taxon>Pseudomonadati</taxon>
        <taxon>Bacteroidota</taxon>
        <taxon>Chitinophagia</taxon>
        <taxon>Chitinophagales</taxon>
        <taxon>Chitinophagaceae</taxon>
        <taxon>Danxiaibacter</taxon>
    </lineage>
</organism>
<feature type="transmembrane region" description="Helical" evidence="1">
    <location>
        <begin position="316"/>
        <end position="332"/>
    </location>
</feature>
<keyword evidence="1" id="KW-0812">Transmembrane</keyword>
<feature type="transmembrane region" description="Helical" evidence="1">
    <location>
        <begin position="136"/>
        <end position="152"/>
    </location>
</feature>
<name>A0ABV3ZE82_9BACT</name>
<accession>A0ABV3ZE82</accession>
<evidence type="ECO:0000256" key="1">
    <source>
        <dbReference type="SAM" id="Phobius"/>
    </source>
</evidence>
<keyword evidence="3" id="KW-1185">Reference proteome</keyword>
<protein>
    <recommendedName>
        <fullName evidence="4">Glycosyltransferase RgtA/B/C/D-like domain-containing protein</fullName>
    </recommendedName>
</protein>
<keyword evidence="1" id="KW-0472">Membrane</keyword>
<dbReference type="RefSeq" id="WP_369328914.1">
    <property type="nucleotide sequence ID" value="NZ_JAULBC010000002.1"/>
</dbReference>
<dbReference type="Proteomes" id="UP001560573">
    <property type="component" value="Unassembled WGS sequence"/>
</dbReference>
<reference evidence="2 3" key="1">
    <citation type="submission" date="2023-07" db="EMBL/GenBank/DDBJ databases">
        <authorList>
            <person name="Lian W.-H."/>
        </authorList>
    </citation>
    <scope>NUCLEOTIDE SEQUENCE [LARGE SCALE GENOMIC DNA]</scope>
    <source>
        <strain evidence="2 3">SYSU DXS3180</strain>
    </source>
</reference>
<evidence type="ECO:0000313" key="3">
    <source>
        <dbReference type="Proteomes" id="UP001560573"/>
    </source>
</evidence>
<sequence length="549" mass="63205">MTTLGRSTRIVSYAEFLLIIVFALLPLFGSYPFRINIFLSWDGAYRMSHGQIPFKDFGMPLGFGYWIIPAFFMKIFGPAMITLVKAQSFINIISGFAFLSILKSFRIPPYSRILVLLVYIVSYSMLNFWPWYNNTVIIYEIIGLAFLFKYLLPKDGAEPKNYWLILAAVFTFLSFFTKQDGGGLALMLCIALLIYHCILHKKVKPLLIFIASYAVFAGIIIIPLLKYGFGYWFNHGQPPHSTRLSLYDLFNRVFAKSEDIKFYVLLCVLLLIPYFKSGVSFLRNERLMLFALLTFGILTEAAIFQFTSYVPANNNIFFHAFAFAFILMLLNEKDILLINNGKQFVLALAAVLLWWSAAFWKYIDPKIQRAFPPSTATISPTGENIINEHTYRLNADTFNYKKYQSGWTFSSVPVFRKISMPASTVEGIDRLMHNPEILSKIPNNRILNMTELTPLSYAMGFGTERGSEYPLWYHLGVGMYNKQKDMYCNKIAQHYYDVVLYEYIPNLNNFYPFAVRDALRANYQLIDSFDAPRLPPALGTIEVYVKPSH</sequence>
<feature type="transmembrane region" description="Helical" evidence="1">
    <location>
        <begin position="183"/>
        <end position="199"/>
    </location>
</feature>
<feature type="transmembrane region" description="Helical" evidence="1">
    <location>
        <begin position="113"/>
        <end position="130"/>
    </location>
</feature>
<feature type="transmembrane region" description="Helical" evidence="1">
    <location>
        <begin position="161"/>
        <end position="177"/>
    </location>
</feature>
<feature type="transmembrane region" description="Helical" evidence="1">
    <location>
        <begin position="344"/>
        <end position="363"/>
    </location>
</feature>
<keyword evidence="1" id="KW-1133">Transmembrane helix</keyword>
<feature type="transmembrane region" description="Helical" evidence="1">
    <location>
        <begin position="206"/>
        <end position="225"/>
    </location>
</feature>
<proteinExistence type="predicted"/>
<feature type="transmembrane region" description="Helical" evidence="1">
    <location>
        <begin position="287"/>
        <end position="310"/>
    </location>
</feature>
<evidence type="ECO:0000313" key="2">
    <source>
        <dbReference type="EMBL" id="MEX6687509.1"/>
    </source>
</evidence>
<feature type="transmembrane region" description="Helical" evidence="1">
    <location>
        <begin position="54"/>
        <end position="73"/>
    </location>
</feature>
<evidence type="ECO:0008006" key="4">
    <source>
        <dbReference type="Google" id="ProtNLM"/>
    </source>
</evidence>
<comment type="caution">
    <text evidence="2">The sequence shown here is derived from an EMBL/GenBank/DDBJ whole genome shotgun (WGS) entry which is preliminary data.</text>
</comment>
<dbReference type="EMBL" id="JAULBC010000002">
    <property type="protein sequence ID" value="MEX6687509.1"/>
    <property type="molecule type" value="Genomic_DNA"/>
</dbReference>
<feature type="transmembrane region" description="Helical" evidence="1">
    <location>
        <begin position="12"/>
        <end position="33"/>
    </location>
</feature>
<gene>
    <name evidence="2" type="ORF">QTN47_08410</name>
</gene>
<feature type="transmembrane region" description="Helical" evidence="1">
    <location>
        <begin position="260"/>
        <end position="275"/>
    </location>
</feature>